<dbReference type="InterPro" id="IPR015943">
    <property type="entry name" value="WD40/YVTN_repeat-like_dom_sf"/>
</dbReference>
<feature type="domain" description="RH2" evidence="8">
    <location>
        <begin position="466"/>
        <end position="552"/>
    </location>
</feature>
<evidence type="ECO:0000256" key="3">
    <source>
        <dbReference type="ARBA" id="ARBA00022490"/>
    </source>
</evidence>
<evidence type="ECO:0000256" key="4">
    <source>
        <dbReference type="ARBA" id="ARBA00023054"/>
    </source>
</evidence>
<dbReference type="PANTHER" id="PTHR13886">
    <property type="entry name" value="JNK/SAPK-ASSOCIATED PROTEIN"/>
    <property type="match status" value="1"/>
</dbReference>
<feature type="region of interest" description="Disordered" evidence="6">
    <location>
        <begin position="1"/>
        <end position="27"/>
    </location>
</feature>
<comment type="similarity">
    <text evidence="2">Belongs to the JIP scaffold family.</text>
</comment>
<protein>
    <submittedName>
        <fullName evidence="10">C-Jun-amino-terminal kinase-interacting protein 4</fullName>
    </submittedName>
</protein>
<evidence type="ECO:0000313" key="9">
    <source>
        <dbReference type="Proteomes" id="UP001652625"/>
    </source>
</evidence>
<dbReference type="GO" id="GO:0016301">
    <property type="term" value="F:kinase activity"/>
    <property type="evidence" value="ECO:0007669"/>
    <property type="project" value="UniProtKB-KW"/>
</dbReference>
<dbReference type="Pfam" id="PF19056">
    <property type="entry name" value="WD40_2"/>
    <property type="match status" value="1"/>
</dbReference>
<dbReference type="InterPro" id="IPR039911">
    <property type="entry name" value="JIP3/JIP4"/>
</dbReference>
<feature type="coiled-coil region" evidence="5">
    <location>
        <begin position="375"/>
        <end position="494"/>
    </location>
</feature>
<evidence type="ECO:0000313" key="10">
    <source>
        <dbReference type="RefSeq" id="XP_065668342.1"/>
    </source>
</evidence>
<dbReference type="Gene3D" id="1.20.58.1770">
    <property type="match status" value="1"/>
</dbReference>
<dbReference type="SUPFAM" id="SSF50998">
    <property type="entry name" value="Quinoprotein alcohol dehydrogenase-like"/>
    <property type="match status" value="1"/>
</dbReference>
<evidence type="ECO:0000259" key="8">
    <source>
        <dbReference type="PROSITE" id="PS51777"/>
    </source>
</evidence>
<dbReference type="PANTHER" id="PTHR13886:SF4">
    <property type="entry name" value="JNK-INTERACTING PROTEIN 3"/>
    <property type="match status" value="1"/>
</dbReference>
<proteinExistence type="inferred from homology"/>
<name>A0ABM4D263_HYDVU</name>
<gene>
    <name evidence="10" type="primary">LOC101241516</name>
</gene>
<organism evidence="9 10">
    <name type="scientific">Hydra vulgaris</name>
    <name type="common">Hydra</name>
    <name type="synonym">Hydra attenuata</name>
    <dbReference type="NCBI Taxonomy" id="6087"/>
    <lineage>
        <taxon>Eukaryota</taxon>
        <taxon>Metazoa</taxon>
        <taxon>Cnidaria</taxon>
        <taxon>Hydrozoa</taxon>
        <taxon>Hydroidolina</taxon>
        <taxon>Anthoathecata</taxon>
        <taxon>Aplanulata</taxon>
        <taxon>Hydridae</taxon>
        <taxon>Hydra</taxon>
    </lineage>
</organism>
<keyword evidence="10" id="KW-0808">Transferase</keyword>
<keyword evidence="3" id="KW-0963">Cytoplasm</keyword>
<evidence type="ECO:0000256" key="2">
    <source>
        <dbReference type="ARBA" id="ARBA00009866"/>
    </source>
</evidence>
<dbReference type="GeneID" id="101241516"/>
<dbReference type="Gene3D" id="1.20.5.1000">
    <property type="entry name" value="arf6 gtpase in complex with a specific effector, jip4"/>
    <property type="match status" value="1"/>
</dbReference>
<dbReference type="PROSITE" id="PS51777">
    <property type="entry name" value="RH2"/>
    <property type="match status" value="1"/>
</dbReference>
<feature type="domain" description="RH1" evidence="7">
    <location>
        <begin position="13"/>
        <end position="101"/>
    </location>
</feature>
<dbReference type="InterPro" id="IPR011047">
    <property type="entry name" value="Quinoprotein_ADH-like_sf"/>
</dbReference>
<dbReference type="InterPro" id="IPR034744">
    <property type="entry name" value="RH2"/>
</dbReference>
<dbReference type="Pfam" id="PF09744">
    <property type="entry name" value="RH1"/>
    <property type="match status" value="1"/>
</dbReference>
<keyword evidence="10" id="KW-0418">Kinase</keyword>
<evidence type="ECO:0000259" key="7">
    <source>
        <dbReference type="PROSITE" id="PS51776"/>
    </source>
</evidence>
<reference evidence="10" key="1">
    <citation type="submission" date="2025-08" db="UniProtKB">
        <authorList>
            <consortium name="RefSeq"/>
        </authorList>
    </citation>
    <scope>IDENTIFICATION</scope>
</reference>
<keyword evidence="9" id="KW-1185">Reference proteome</keyword>
<dbReference type="Proteomes" id="UP001652625">
    <property type="component" value="Chromosome 12"/>
</dbReference>
<evidence type="ECO:0000256" key="1">
    <source>
        <dbReference type="ARBA" id="ARBA00004496"/>
    </source>
</evidence>
<dbReference type="InterPro" id="IPR032486">
    <property type="entry name" value="JIP_LZII"/>
</dbReference>
<accession>A0ABM4D263</accession>
<feature type="coiled-coil region" evidence="5">
    <location>
        <begin position="64"/>
        <end position="168"/>
    </location>
</feature>
<comment type="subcellular location">
    <subcellularLocation>
        <location evidence="1">Cytoplasm</location>
    </subcellularLocation>
</comment>
<dbReference type="Gene3D" id="2.130.10.10">
    <property type="entry name" value="YVTN repeat-like/Quinoprotein amine dehydrogenase"/>
    <property type="match status" value="1"/>
</dbReference>
<dbReference type="InterPro" id="IPR034743">
    <property type="entry name" value="RH1"/>
</dbReference>
<evidence type="ECO:0000256" key="5">
    <source>
        <dbReference type="SAM" id="Coils"/>
    </source>
</evidence>
<evidence type="ECO:0000256" key="6">
    <source>
        <dbReference type="SAM" id="MobiDB-lite"/>
    </source>
</evidence>
<dbReference type="Pfam" id="PF16471">
    <property type="entry name" value="JIP_LZII"/>
    <property type="match status" value="1"/>
</dbReference>
<sequence length="1128" mass="127885">MDQNDDTFNLRESVYTSNDDDGGGEMSERVSSLASCIYAEFERMMQKYGSNVVEMLMPMVINVLEQLETAYNENNEQNVELELLAEDNEQLMTQYEREKQLRKLAETKYLEYEDSREQDKQELQHIIELLEATNKQNEGKIKILQDQIERTEERLVEQKREYDTLHTRHTEMLHAYMEKIETQTKCSPSTPDLLSKYKFTSPSQNIAQVTHSQVSAVYNEDPKSNLNSSSEGSLPTVEHHYVENFNDTSLEDEITETDTETSQLSITPKKKLVASDLNSQIVDHNHDEDKINSSSTFVTAEMTLSPGALAILQSTPELYRNQSRPDEDSVYETPRIDILSAQKLREQSLDSLGSSAPKSSDIFDLMNDQSGWKEMDHLLNENKDLIDIRNKLQTQKNDLIRRVEDITNKKDLQDEEISGLQTTVSRMKIKIAELEQSNKKMRLEYEKSQLQLKNKMAEERISSANRKRFTRVEMAKVLMERNQYKERLMELQEAVRWTEMIRASKENHIAALQQKKKSSIWKLFSNLFTGPNPTSSAQKKLSISQPIPHSKSWFGSDDEVSISRKNSTVSTTGSFSVASKFQPDIAYEGLTIRQRQERRERYKYVKEHIVSEGRHQAYGWSLPGTTEPEDKDDFTSIPIPVYCRPLNTEASMKIWCACGISLYGGRTPAGNFIGLPADFKEPSISTVWIGTSTHSCSKITIIDANNPSIALDQFIVSSSHLLCMVAVDGLNDDELMSEKNSPVLIDHNSIVTGVQTEEESFPDEDQTDGFLSQNFSSILPTMWLGAQSGKIYIHSVVGNWKKCQQSAKLKDSLLSIIYTHGRVLVSLADGTVAIFHRKPDGPWDLSNYHLLDLGRPHHSIRCMTPVHDRVWCGYRNKIQVINPRTMRIEKSFDAHPRRESQVRQLACFGDGVWVSIRLDSTLRLYNAQTFHHLQDVDIEPYVSKVLGTGKFGFSFVRITALLITNDRLWVGTGNGIILSIPLISAQLSNEKETENTIETVDSSDLKSYKSTGTVFMPYCSMVNAQLSFHGHRDSVKFFVAVPGAALNIEAAKAYSNAGARPPSPLNTTAKRSLPNSSLLVMSGGEGYIDFRVGDEEFDENQSSNDGMIMSSKVITVERSHLLVWQVSK</sequence>
<keyword evidence="4 5" id="KW-0175">Coiled coil</keyword>
<dbReference type="PROSITE" id="PS51776">
    <property type="entry name" value="RH1"/>
    <property type="match status" value="1"/>
</dbReference>
<dbReference type="RefSeq" id="XP_065668342.1">
    <property type="nucleotide sequence ID" value="XM_065812270.1"/>
</dbReference>